<feature type="coiled-coil region" evidence="6">
    <location>
        <begin position="644"/>
        <end position="685"/>
    </location>
</feature>
<feature type="domain" description="HTH APSES-type" evidence="8">
    <location>
        <begin position="68"/>
        <end position="179"/>
    </location>
</feature>
<dbReference type="RefSeq" id="XP_013429339.1">
    <property type="nucleotide sequence ID" value="XM_013573885.1"/>
</dbReference>
<dbReference type="Pfam" id="PF13637">
    <property type="entry name" value="Ank_4"/>
    <property type="match status" value="1"/>
</dbReference>
<evidence type="ECO:0000256" key="5">
    <source>
        <dbReference type="PROSITE-ProRule" id="PRU00023"/>
    </source>
</evidence>
<dbReference type="Pfam" id="PF00023">
    <property type="entry name" value="Ank"/>
    <property type="match status" value="1"/>
</dbReference>
<dbReference type="GO" id="GO:0003713">
    <property type="term" value="F:transcription coactivator activity"/>
    <property type="evidence" value="ECO:0007669"/>
    <property type="project" value="TreeGrafter"/>
</dbReference>
<feature type="repeat" description="ANK" evidence="5">
    <location>
        <begin position="527"/>
        <end position="559"/>
    </location>
</feature>
<dbReference type="InterPro" id="IPR036887">
    <property type="entry name" value="HTH_APSES_sf"/>
</dbReference>
<dbReference type="InterPro" id="IPR036770">
    <property type="entry name" value="Ankyrin_rpt-contain_sf"/>
</dbReference>
<keyword evidence="3 5" id="KW-0040">ANK repeat</keyword>
<keyword evidence="4" id="KW-0183">Conidiation</keyword>
<dbReference type="GO" id="GO:0033309">
    <property type="term" value="C:SBF transcription complex"/>
    <property type="evidence" value="ECO:0007669"/>
    <property type="project" value="TreeGrafter"/>
</dbReference>
<dbReference type="Gene3D" id="3.10.260.10">
    <property type="entry name" value="Transcription regulator HTH, APSES-type DNA-binding domain"/>
    <property type="match status" value="1"/>
</dbReference>
<dbReference type="SUPFAM" id="SSF54616">
    <property type="entry name" value="DNA-binding domain of Mlu1-box binding protein MBP1"/>
    <property type="match status" value="1"/>
</dbReference>
<dbReference type="OrthoDB" id="6718656at2759"/>
<dbReference type="SMART" id="SM01252">
    <property type="entry name" value="KilA-N"/>
    <property type="match status" value="1"/>
</dbReference>
<keyword evidence="2" id="KW-0749">Sporulation</keyword>
<dbReference type="PANTHER" id="PTHR43828">
    <property type="entry name" value="ASPARAGINASE"/>
    <property type="match status" value="1"/>
</dbReference>
<name>A0A074WPE3_9PEZI</name>
<dbReference type="GO" id="GO:0001228">
    <property type="term" value="F:DNA-binding transcription activator activity, RNA polymerase II-specific"/>
    <property type="evidence" value="ECO:0007669"/>
    <property type="project" value="UniProtKB-ARBA"/>
</dbReference>
<dbReference type="GO" id="GO:0030435">
    <property type="term" value="P:sporulation resulting in formation of a cellular spore"/>
    <property type="evidence" value="ECO:0007669"/>
    <property type="project" value="UniProtKB-KW"/>
</dbReference>
<dbReference type="Pfam" id="PF04383">
    <property type="entry name" value="KilA-N"/>
    <property type="match status" value="1"/>
</dbReference>
<keyword evidence="6" id="KW-0175">Coiled coil</keyword>
<dbReference type="InterPro" id="IPR018004">
    <property type="entry name" value="KilA/APSES_HTH"/>
</dbReference>
<evidence type="ECO:0000256" key="6">
    <source>
        <dbReference type="SAM" id="Coils"/>
    </source>
</evidence>
<dbReference type="Gene3D" id="1.25.40.20">
    <property type="entry name" value="Ankyrin repeat-containing domain"/>
    <property type="match status" value="1"/>
</dbReference>
<reference evidence="9 10" key="1">
    <citation type="journal article" date="2014" name="BMC Genomics">
        <title>Genome sequencing of four Aureobasidium pullulans varieties: biotechnological potential, stress tolerance, and description of new species.</title>
        <authorList>
            <person name="Gostin Ar C."/>
            <person name="Ohm R.A."/>
            <person name="Kogej T."/>
            <person name="Sonjak S."/>
            <person name="Turk M."/>
            <person name="Zajc J."/>
            <person name="Zalar P."/>
            <person name="Grube M."/>
            <person name="Sun H."/>
            <person name="Han J."/>
            <person name="Sharma A."/>
            <person name="Chiniquy J."/>
            <person name="Ngan C.Y."/>
            <person name="Lipzen A."/>
            <person name="Barry K."/>
            <person name="Grigoriev I.V."/>
            <person name="Gunde-Cimerman N."/>
        </authorList>
    </citation>
    <scope>NUCLEOTIDE SEQUENCE [LARGE SCALE GENOMIC DNA]</scope>
    <source>
        <strain evidence="9 10">CBS 147.97</strain>
    </source>
</reference>
<gene>
    <name evidence="9" type="ORF">M436DRAFT_80452</name>
</gene>
<evidence type="ECO:0000259" key="8">
    <source>
        <dbReference type="PROSITE" id="PS51299"/>
    </source>
</evidence>
<accession>A0A074WPE3</accession>
<evidence type="ECO:0000256" key="3">
    <source>
        <dbReference type="ARBA" id="ARBA00023043"/>
    </source>
</evidence>
<evidence type="ECO:0000313" key="10">
    <source>
        <dbReference type="Proteomes" id="UP000027730"/>
    </source>
</evidence>
<feature type="repeat" description="ANK" evidence="5">
    <location>
        <begin position="384"/>
        <end position="416"/>
    </location>
</feature>
<keyword evidence="1" id="KW-0677">Repeat</keyword>
<protein>
    <recommendedName>
        <fullName evidence="8">HTH APSES-type domain-containing protein</fullName>
    </recommendedName>
</protein>
<dbReference type="EMBL" id="KL584706">
    <property type="protein sequence ID" value="KEQ75003.1"/>
    <property type="molecule type" value="Genomic_DNA"/>
</dbReference>
<evidence type="ECO:0000313" key="9">
    <source>
        <dbReference type="EMBL" id="KEQ75003.1"/>
    </source>
</evidence>
<dbReference type="PROSITE" id="PS50297">
    <property type="entry name" value="ANK_REP_REGION"/>
    <property type="match status" value="2"/>
</dbReference>
<proteinExistence type="predicted"/>
<organism evidence="9 10">
    <name type="scientific">Aureobasidium namibiae CBS 147.97</name>
    <dbReference type="NCBI Taxonomy" id="1043004"/>
    <lineage>
        <taxon>Eukaryota</taxon>
        <taxon>Fungi</taxon>
        <taxon>Dikarya</taxon>
        <taxon>Ascomycota</taxon>
        <taxon>Pezizomycotina</taxon>
        <taxon>Dothideomycetes</taxon>
        <taxon>Dothideomycetidae</taxon>
        <taxon>Dothideales</taxon>
        <taxon>Saccotheciaceae</taxon>
        <taxon>Aureobasidium</taxon>
    </lineage>
</organism>
<dbReference type="SUPFAM" id="SSF48403">
    <property type="entry name" value="Ankyrin repeat"/>
    <property type="match status" value="1"/>
</dbReference>
<dbReference type="STRING" id="1043004.A0A074WPE3"/>
<dbReference type="InterPro" id="IPR051642">
    <property type="entry name" value="SWI6-like"/>
</dbReference>
<feature type="coiled-coil region" evidence="6">
    <location>
        <begin position="765"/>
        <end position="799"/>
    </location>
</feature>
<dbReference type="GO" id="GO:0030907">
    <property type="term" value="C:MBF transcription complex"/>
    <property type="evidence" value="ECO:0007669"/>
    <property type="project" value="TreeGrafter"/>
</dbReference>
<dbReference type="AlphaFoldDB" id="A0A074WPE3"/>
<feature type="compositionally biased region" description="Polar residues" evidence="7">
    <location>
        <begin position="249"/>
        <end position="274"/>
    </location>
</feature>
<feature type="region of interest" description="Disordered" evidence="7">
    <location>
        <begin position="231"/>
        <end position="291"/>
    </location>
</feature>
<dbReference type="HOGENOM" id="CLU_009666_1_1_1"/>
<dbReference type="SMART" id="SM00248">
    <property type="entry name" value="ANK"/>
    <property type="match status" value="2"/>
</dbReference>
<keyword evidence="10" id="KW-1185">Reference proteome</keyword>
<dbReference type="InterPro" id="IPR003163">
    <property type="entry name" value="Tscrpt_reg_HTH_APSES-type"/>
</dbReference>
<evidence type="ECO:0000256" key="2">
    <source>
        <dbReference type="ARBA" id="ARBA00022969"/>
    </source>
</evidence>
<dbReference type="GO" id="GO:0003677">
    <property type="term" value="F:DNA binding"/>
    <property type="evidence" value="ECO:0007669"/>
    <property type="project" value="InterPro"/>
</dbReference>
<dbReference type="InterPro" id="IPR002110">
    <property type="entry name" value="Ankyrin_rpt"/>
</dbReference>
<dbReference type="PROSITE" id="PS50088">
    <property type="entry name" value="ANK_REPEAT"/>
    <property type="match status" value="2"/>
</dbReference>
<feature type="region of interest" description="Disordered" evidence="7">
    <location>
        <begin position="598"/>
        <end position="622"/>
    </location>
</feature>
<evidence type="ECO:0000256" key="1">
    <source>
        <dbReference type="ARBA" id="ARBA00022737"/>
    </source>
</evidence>
<dbReference type="PROSITE" id="PS51299">
    <property type="entry name" value="HTH_APSES"/>
    <property type="match status" value="1"/>
</dbReference>
<feature type="compositionally biased region" description="Polar residues" evidence="7">
    <location>
        <begin position="598"/>
        <end position="609"/>
    </location>
</feature>
<dbReference type="GO" id="GO:0048315">
    <property type="term" value="P:conidium formation"/>
    <property type="evidence" value="ECO:0007669"/>
    <property type="project" value="UniProtKB-KW"/>
</dbReference>
<evidence type="ECO:0000256" key="4">
    <source>
        <dbReference type="ARBA" id="ARBA00023321"/>
    </source>
</evidence>
<dbReference type="PANTHER" id="PTHR43828:SF3">
    <property type="entry name" value="CHROMO DOMAIN-CONTAINING PROTEIN"/>
    <property type="match status" value="1"/>
</dbReference>
<dbReference type="GeneID" id="25416618"/>
<sequence length="860" mass="93795">MAHHTNRTPQDQAYHSMPYGQQTSQYAVTQSPGMAQTFKALQDAGYGQGASAPTPQQNMRPTFEKPTIYTAVYSGVQVYEMEVNNIACMRRRSDGWLNATQILKVAGVDKGKRTKVLEKEILPGEHEKVQGGYGKYQGTWITYRRGREFCRQYGVEDLLLPLLEHDLDGSGAGQTTETPTKEQAMAANRKRFYAAGAQDRNGPPASNTFFQNISSMSSVALAALNKAARLNSPVRPSHMRRASQQQQQNTSHSHLADANYNQIPDSGYNTQSAAWRQAPGGEPPRKRMRPNDEIPVDASIMSLDPTEPGESFLQSTQQYLEENVNGSDEPVTLPPLPVPMGIEEENKRLLLLDLFAESSRQDFASHPALLSLSPQDLDIPLDPSANTALHWAATLSRLSLLRLLIQKGANIFRGNAAGQSALISAVLVNNCCEHSSFPDVLELLSPLIEVRDAQARTILHHIAVSCGIKGRAPSSKYYLEALLEFLVRSVSKPAPAENGSATPGQAGKERMNLMRFLTHIVNARDKAGNTALNLAARIGNRGIIQQLLEVKADPAIPNQKGITARDFGVGVEDENGQPNAGFNNPSNIDPIFSQAQALNRPPSQNTTAEGANEKETTPVSNTSIIEEQNQDVISSLTSMLTANLAQHKQLLAEKTTQIDKLNVQIQELSAVAKTESDQLATLQRRAKSRGEAASKIANLKRILEERHRNGRKVTKTNTVVGDADTSISPVLAITNKLPDVSDAAQAVQQLTPALQHQLLHDTPSVAELRTLKKMYETNNDRLQQQSTQLKSRSSQLEHLYRKVVSLCTGVAEDKVEDQLGALLAAVESEKGALGREEAGRVREFLIKVEGVGGGEVAAGV</sequence>
<dbReference type="Proteomes" id="UP000027730">
    <property type="component" value="Unassembled WGS sequence"/>
</dbReference>
<evidence type="ECO:0000256" key="7">
    <source>
        <dbReference type="SAM" id="MobiDB-lite"/>
    </source>
</evidence>
<dbReference type="FunFam" id="3.10.260.10:FF:000001">
    <property type="entry name" value="APSES transcription factor (MbpA)"/>
    <property type="match status" value="1"/>
</dbReference>